<keyword evidence="2" id="KW-1185">Reference proteome</keyword>
<dbReference type="Proteomes" id="UP000761411">
    <property type="component" value="Unassembled WGS sequence"/>
</dbReference>
<name>A0A944CIH9_9BACI</name>
<dbReference type="InterPro" id="IPR058887">
    <property type="entry name" value="YuzI-like"/>
</dbReference>
<evidence type="ECO:0000313" key="2">
    <source>
        <dbReference type="Proteomes" id="UP000761411"/>
    </source>
</evidence>
<reference evidence="1 2" key="1">
    <citation type="journal article" date="2021" name="Microorganisms">
        <title>Bacterial Dimethylsulfoniopropionate Biosynthesis in the East China Sea.</title>
        <authorList>
            <person name="Liu J."/>
            <person name="Zhang Y."/>
            <person name="Liu J."/>
            <person name="Zhong H."/>
            <person name="Williams B.T."/>
            <person name="Zheng Y."/>
            <person name="Curson A.R.J."/>
            <person name="Sun C."/>
            <person name="Sun H."/>
            <person name="Song D."/>
            <person name="Wagner Mackenzie B."/>
            <person name="Bermejo Martinez A."/>
            <person name="Todd J.D."/>
            <person name="Zhang X.H."/>
        </authorList>
    </citation>
    <scope>NUCLEOTIDE SEQUENCE [LARGE SCALE GENOMIC DNA]</scope>
    <source>
        <strain evidence="1 2">ESS08</strain>
    </source>
</reference>
<protein>
    <submittedName>
        <fullName evidence="1">Uncharacterized protein</fullName>
    </submittedName>
</protein>
<dbReference type="Pfam" id="PF26135">
    <property type="entry name" value="YuzI"/>
    <property type="match status" value="1"/>
</dbReference>
<organism evidence="1 2">
    <name type="scientific">Mesobacillus boroniphilus</name>
    <dbReference type="NCBI Taxonomy" id="308892"/>
    <lineage>
        <taxon>Bacteria</taxon>
        <taxon>Bacillati</taxon>
        <taxon>Bacillota</taxon>
        <taxon>Bacilli</taxon>
        <taxon>Bacillales</taxon>
        <taxon>Bacillaceae</taxon>
        <taxon>Mesobacillus</taxon>
    </lineage>
</organism>
<comment type="caution">
    <text evidence="1">The sequence shown here is derived from an EMBL/GenBank/DDBJ whole genome shotgun (WGS) entry which is preliminary data.</text>
</comment>
<dbReference type="EMBL" id="QTKX01000001">
    <property type="protein sequence ID" value="MBS8263090.1"/>
    <property type="molecule type" value="Genomic_DNA"/>
</dbReference>
<dbReference type="AlphaFoldDB" id="A0A944CIH9"/>
<evidence type="ECO:0000313" key="1">
    <source>
        <dbReference type="EMBL" id="MBS8263090.1"/>
    </source>
</evidence>
<dbReference type="RefSeq" id="WP_213366142.1">
    <property type="nucleotide sequence ID" value="NZ_QTKX01000001.1"/>
</dbReference>
<accession>A0A944CIH9</accession>
<proteinExistence type="predicted"/>
<gene>
    <name evidence="1" type="ORF">DYI25_01410</name>
</gene>
<sequence>MIFRLFVLTIGFGLAVSGGISTIAYLNMITAGHGVDEYLSFISRRVECYLLPAGIGTIWLSIYWPHNDDIN</sequence>